<feature type="region of interest" description="Disordered" evidence="1">
    <location>
        <begin position="341"/>
        <end position="368"/>
    </location>
</feature>
<keyword evidence="2" id="KW-0472">Membrane</keyword>
<evidence type="ECO:0000313" key="3">
    <source>
        <dbReference type="EMBL" id="CAG5077740.1"/>
    </source>
</evidence>
<evidence type="ECO:0000313" key="4">
    <source>
        <dbReference type="Proteomes" id="UP001158576"/>
    </source>
</evidence>
<keyword evidence="4" id="KW-1185">Reference proteome</keyword>
<evidence type="ECO:0000256" key="2">
    <source>
        <dbReference type="SAM" id="Phobius"/>
    </source>
</evidence>
<feature type="region of interest" description="Disordered" evidence="1">
    <location>
        <begin position="387"/>
        <end position="455"/>
    </location>
</feature>
<evidence type="ECO:0000256" key="1">
    <source>
        <dbReference type="SAM" id="MobiDB-lite"/>
    </source>
</evidence>
<feature type="transmembrane region" description="Helical" evidence="2">
    <location>
        <begin position="277"/>
        <end position="299"/>
    </location>
</feature>
<feature type="region of interest" description="Disordered" evidence="1">
    <location>
        <begin position="197"/>
        <end position="259"/>
    </location>
</feature>
<dbReference type="EMBL" id="OU015568">
    <property type="protein sequence ID" value="CAG5077740.1"/>
    <property type="molecule type" value="Genomic_DNA"/>
</dbReference>
<feature type="region of interest" description="Disordered" evidence="1">
    <location>
        <begin position="1"/>
        <end position="25"/>
    </location>
</feature>
<protein>
    <submittedName>
        <fullName evidence="3">Oidioi.mRNA.OKI2018_I69.PAR.g8801.t1.cds</fullName>
    </submittedName>
</protein>
<sequence length="455" mass="50408">MGRVDSQQEKFSGNFRPPDRDKKNNVISLCGKSKPLTHFVTATNVARIRINSDHYGEGLNNKFKLRYQSTVEPSNFSSHQNDKMTTSPAGFVFKQSAVSKDIRVPSGGPVSEKLTSNANRPPRRLQNVRKRHDGRVAIRSGNGFVPRLKLKSAAALPEEPKYEHVAPPNPEDLNPQGWVYQGPDASLLDPNAFAPIPMTPPAQPQAPESHDPWNQHPAPPPPSQIGAGGTPEIIIRPPGWFSNEENSLDGANEDSDEVENGSFGELLSHLGLDIDPLYIILGGGGVATLLLGICIVAMLRRHLREKELAAKQELFKATGPVFRTTTNHNHVKKSELHEIQQRELPSVPSPEKHTSLAKAPAGFQEHESWKASPKYSHAFENSKRKTISLSEEKDTRRSSKGIVSFKKTKSQNRNSRKYSTSSEVDSGMGRTASYPEYDKEGKRVRPAAYRPSLRF</sequence>
<feature type="compositionally biased region" description="Basic residues" evidence="1">
    <location>
        <begin position="406"/>
        <end position="416"/>
    </location>
</feature>
<accession>A0ABN7RL25</accession>
<proteinExistence type="predicted"/>
<reference evidence="3 4" key="1">
    <citation type="submission" date="2021-04" db="EMBL/GenBank/DDBJ databases">
        <authorList>
            <person name="Bliznina A."/>
        </authorList>
    </citation>
    <scope>NUCLEOTIDE SEQUENCE [LARGE SCALE GENOMIC DNA]</scope>
</reference>
<organism evidence="3 4">
    <name type="scientific">Oikopleura dioica</name>
    <name type="common">Tunicate</name>
    <dbReference type="NCBI Taxonomy" id="34765"/>
    <lineage>
        <taxon>Eukaryota</taxon>
        <taxon>Metazoa</taxon>
        <taxon>Chordata</taxon>
        <taxon>Tunicata</taxon>
        <taxon>Appendicularia</taxon>
        <taxon>Copelata</taxon>
        <taxon>Oikopleuridae</taxon>
        <taxon>Oikopleura</taxon>
    </lineage>
</organism>
<keyword evidence="2" id="KW-1133">Transmembrane helix</keyword>
<name>A0ABN7RL25_OIKDI</name>
<gene>
    <name evidence="3" type="ORF">OKIOD_LOCUS359</name>
</gene>
<dbReference type="Proteomes" id="UP001158576">
    <property type="component" value="Chromosome PAR"/>
</dbReference>
<keyword evidence="2" id="KW-0812">Transmembrane</keyword>